<feature type="transmembrane region" description="Helical" evidence="1">
    <location>
        <begin position="20"/>
        <end position="37"/>
    </location>
</feature>
<dbReference type="RefSeq" id="WP_344807489.1">
    <property type="nucleotide sequence ID" value="NZ_BAABAB010000028.1"/>
</dbReference>
<reference evidence="4" key="1">
    <citation type="journal article" date="2019" name="Int. J. Syst. Evol. Microbiol.">
        <title>The Global Catalogue of Microorganisms (GCM) 10K type strain sequencing project: providing services to taxonomists for standard genome sequencing and annotation.</title>
        <authorList>
            <consortium name="The Broad Institute Genomics Platform"/>
            <consortium name="The Broad Institute Genome Sequencing Center for Infectious Disease"/>
            <person name="Wu L."/>
            <person name="Ma J."/>
        </authorList>
    </citation>
    <scope>NUCLEOTIDE SEQUENCE [LARGE SCALE GENOMIC DNA]</scope>
    <source>
        <strain evidence="4">JCM 16929</strain>
    </source>
</reference>
<proteinExistence type="predicted"/>
<feature type="transmembrane region" description="Helical" evidence="1">
    <location>
        <begin position="44"/>
        <end position="62"/>
    </location>
</feature>
<organism evidence="3 4">
    <name type="scientific">Microlunatus ginsengisoli</name>
    <dbReference type="NCBI Taxonomy" id="363863"/>
    <lineage>
        <taxon>Bacteria</taxon>
        <taxon>Bacillati</taxon>
        <taxon>Actinomycetota</taxon>
        <taxon>Actinomycetes</taxon>
        <taxon>Propionibacteriales</taxon>
        <taxon>Propionibacteriaceae</taxon>
        <taxon>Microlunatus</taxon>
    </lineage>
</organism>
<keyword evidence="1" id="KW-0472">Membrane</keyword>
<dbReference type="SUPFAM" id="SSF53649">
    <property type="entry name" value="Alkaline phosphatase-like"/>
    <property type="match status" value="1"/>
</dbReference>
<dbReference type="InterPro" id="IPR017850">
    <property type="entry name" value="Alkaline_phosphatase_core_sf"/>
</dbReference>
<keyword evidence="1" id="KW-1133">Transmembrane helix</keyword>
<sequence>MIFVALVLPDRLDRLVPEAFVVAPIELVLGAAVLLALPPAPRRVLGWLLGAALGLLTVLKLVDLGFSAALGRPFDPVLDIGLLGDAVRLLVASAGPPVQAGAAIGAVAMMVAVVAGVLAAVLRAAGAAVARRTAASWLVCVGTAGWLLLSSADVRLEPDLPLASDAASAMAFGRVVGIGRGLGDRARFEREASADAYADVSSDRLLTALRGKDVALVFVESYGRSAIEDPGLAPRIDGLLDDGTRRLAAAGIGARSGYLTSPTAGGGSWLAQSTLLSGVRIDNQQRYRELVAGDRLTLVGAFARAGWRTAAVAPGTTRPWPESRFFGYQRVHDEAHLGYRGPSFSWSAMPDQYTLAEFERSERAPGHRPVMAVVPLTSSHAPWTPVPPLIDWGSVGDGSAYDGMAAPALPPEAILTRDRDQVRADYVRALGYSLQTLTSYADRFGGDDLVLILVGDHQPSPVVTGDRAGHDVPVSVVAKDPAVLARIGSWGWTTGLRPADDAPVWRMEEFRDRFLAAFDDGPRPAGSHR</sequence>
<gene>
    <name evidence="3" type="ORF">GCM10022236_37920</name>
</gene>
<evidence type="ECO:0000313" key="4">
    <source>
        <dbReference type="Proteomes" id="UP001501490"/>
    </source>
</evidence>
<protein>
    <recommendedName>
        <fullName evidence="2">Sulfatase N-terminal domain-containing protein</fullName>
    </recommendedName>
</protein>
<feature type="domain" description="Sulfatase N-terminal" evidence="2">
    <location>
        <begin position="255"/>
        <end position="461"/>
    </location>
</feature>
<dbReference type="Proteomes" id="UP001501490">
    <property type="component" value="Unassembled WGS sequence"/>
</dbReference>
<feature type="transmembrane region" description="Helical" evidence="1">
    <location>
        <begin position="100"/>
        <end position="122"/>
    </location>
</feature>
<evidence type="ECO:0000259" key="2">
    <source>
        <dbReference type="Pfam" id="PF00884"/>
    </source>
</evidence>
<dbReference type="Gene3D" id="3.40.720.10">
    <property type="entry name" value="Alkaline Phosphatase, subunit A"/>
    <property type="match status" value="1"/>
</dbReference>
<comment type="caution">
    <text evidence="3">The sequence shown here is derived from an EMBL/GenBank/DDBJ whole genome shotgun (WGS) entry which is preliminary data.</text>
</comment>
<evidence type="ECO:0000313" key="3">
    <source>
        <dbReference type="EMBL" id="GAA3631755.1"/>
    </source>
</evidence>
<evidence type="ECO:0000256" key="1">
    <source>
        <dbReference type="SAM" id="Phobius"/>
    </source>
</evidence>
<accession>A0ABP7AGX3</accession>
<keyword evidence="1" id="KW-0812">Transmembrane</keyword>
<name>A0ABP7AGX3_9ACTN</name>
<dbReference type="Pfam" id="PF00884">
    <property type="entry name" value="Sulfatase"/>
    <property type="match status" value="1"/>
</dbReference>
<feature type="transmembrane region" description="Helical" evidence="1">
    <location>
        <begin position="134"/>
        <end position="152"/>
    </location>
</feature>
<dbReference type="EMBL" id="BAABAB010000028">
    <property type="protein sequence ID" value="GAA3631755.1"/>
    <property type="molecule type" value="Genomic_DNA"/>
</dbReference>
<dbReference type="InterPro" id="IPR000917">
    <property type="entry name" value="Sulfatase_N"/>
</dbReference>
<keyword evidence="4" id="KW-1185">Reference proteome</keyword>